<dbReference type="PANTHER" id="PTHR43382:SF2">
    <property type="entry name" value="BIFUNCTIONAL GLUTAMATE_PROLINE--TRNA LIGASE"/>
    <property type="match status" value="1"/>
</dbReference>
<feature type="non-terminal residue" evidence="3">
    <location>
        <position position="473"/>
    </location>
</feature>
<dbReference type="GO" id="GO:0004827">
    <property type="term" value="F:proline-tRNA ligase activity"/>
    <property type="evidence" value="ECO:0007669"/>
    <property type="project" value="InterPro"/>
</dbReference>
<dbReference type="AlphaFoldDB" id="A0A9P8FCI7"/>
<feature type="compositionally biased region" description="Polar residues" evidence="1">
    <location>
        <begin position="273"/>
        <end position="283"/>
    </location>
</feature>
<dbReference type="GO" id="GO:0005524">
    <property type="term" value="F:ATP binding"/>
    <property type="evidence" value="ECO:0007669"/>
    <property type="project" value="InterPro"/>
</dbReference>
<dbReference type="GO" id="GO:0017101">
    <property type="term" value="C:aminoacyl-tRNA synthetase multienzyme complex"/>
    <property type="evidence" value="ECO:0007669"/>
    <property type="project" value="TreeGrafter"/>
</dbReference>
<dbReference type="Gene3D" id="3.30.930.10">
    <property type="entry name" value="Bira Bifunctional Protein, Domain 2"/>
    <property type="match status" value="1"/>
</dbReference>
<feature type="signal peptide" evidence="2">
    <location>
        <begin position="1"/>
        <end position="23"/>
    </location>
</feature>
<dbReference type="InterPro" id="IPR045864">
    <property type="entry name" value="aa-tRNA-synth_II/BPL/LPL"/>
</dbReference>
<reference evidence="3" key="2">
    <citation type="submission" date="2021-08" db="EMBL/GenBank/DDBJ databases">
        <authorList>
            <person name="Gostincar C."/>
            <person name="Sun X."/>
            <person name="Song Z."/>
            <person name="Gunde-Cimerman N."/>
        </authorList>
    </citation>
    <scope>NUCLEOTIDE SEQUENCE</scope>
    <source>
        <strain evidence="3">EXF-9298</strain>
    </source>
</reference>
<keyword evidence="4" id="KW-1185">Reference proteome</keyword>
<feature type="compositionally biased region" description="Basic and acidic residues" evidence="1">
    <location>
        <begin position="344"/>
        <end position="354"/>
    </location>
</feature>
<comment type="caution">
    <text evidence="3">The sequence shown here is derived from an EMBL/GenBank/DDBJ whole genome shotgun (WGS) entry which is preliminary data.</text>
</comment>
<reference evidence="3" key="1">
    <citation type="journal article" date="2021" name="J Fungi (Basel)">
        <title>Virulence traits and population genomics of the black yeast Aureobasidium melanogenum.</title>
        <authorList>
            <person name="Cernosa A."/>
            <person name="Sun X."/>
            <person name="Gostincar C."/>
            <person name="Fang C."/>
            <person name="Gunde-Cimerman N."/>
            <person name="Song Z."/>
        </authorList>
    </citation>
    <scope>NUCLEOTIDE SEQUENCE</scope>
    <source>
        <strain evidence="3">EXF-9298</strain>
    </source>
</reference>
<proteinExistence type="predicted"/>
<feature type="chain" id="PRO_5040436361" evidence="2">
    <location>
        <begin position="24"/>
        <end position="473"/>
    </location>
</feature>
<keyword evidence="2" id="KW-0732">Signal</keyword>
<name>A0A9P8FCI7_AURME</name>
<accession>A0A9P8FCI7</accession>
<organism evidence="3 4">
    <name type="scientific">Aureobasidium melanogenum</name>
    <name type="common">Aureobasidium pullulans var. melanogenum</name>
    <dbReference type="NCBI Taxonomy" id="46634"/>
    <lineage>
        <taxon>Eukaryota</taxon>
        <taxon>Fungi</taxon>
        <taxon>Dikarya</taxon>
        <taxon>Ascomycota</taxon>
        <taxon>Pezizomycotina</taxon>
        <taxon>Dothideomycetes</taxon>
        <taxon>Dothideomycetidae</taxon>
        <taxon>Dothideales</taxon>
        <taxon>Saccotheciaceae</taxon>
        <taxon>Aureobasidium</taxon>
    </lineage>
</organism>
<feature type="region of interest" description="Disordered" evidence="1">
    <location>
        <begin position="259"/>
        <end position="283"/>
    </location>
</feature>
<evidence type="ECO:0000256" key="1">
    <source>
        <dbReference type="SAM" id="MobiDB-lite"/>
    </source>
</evidence>
<gene>
    <name evidence="3" type="ORF">KCU98_g15342</name>
</gene>
<dbReference type="GO" id="GO:0006433">
    <property type="term" value="P:prolyl-tRNA aminoacylation"/>
    <property type="evidence" value="ECO:0007669"/>
    <property type="project" value="InterPro"/>
</dbReference>
<dbReference type="InterPro" id="IPR004499">
    <property type="entry name" value="Pro-tRNA-ligase_IIa_arc-type"/>
</dbReference>
<feature type="region of interest" description="Disordered" evidence="1">
    <location>
        <begin position="335"/>
        <end position="375"/>
    </location>
</feature>
<dbReference type="Proteomes" id="UP000729357">
    <property type="component" value="Unassembled WGS sequence"/>
</dbReference>
<sequence length="473" mass="55136">MMFLFSFTCLLLSLLGLSTLAYSCHPSVWVVGLKDDQTIDNHLRIFGRPIPIQERRLDFNGYTASIPDDDKEMFQAIRSDPNLGFLVNIPQDYFSKSDEFLAIGWDEEDDEIYEWRLRPSYHWIKLQHRDLNVIEGSNCGRRKPLTWEVKLEEGYSFDVHISFITQLDPTSLSVRRSYHHEGMYTLIFKSEERERKSLPLLYDDSRVEAIWPSRCYQPEVTYFIDVDSEFVPGWKDPCSWKLGYRQWDKEPIVSIPSKPSTTTLHSKVRSMPSKATKTHYQSHSQRLRPAPIVYYWEAEVAKDRGNYEERIARSYRDFENNMRWATIMSEGIVEGAQPQQKPAADAKEQKDQKKAQKSQAKQKKEPKVAQGGGKKKMEGAALIGIDVAKEDDLSEWYQQVITKGEMLEFTDVPGCYIYEPGSYGIYERIQDFFNTRIRKMGVRNCYFPLFISEANLQREKDHIEGFAAEVAWV</sequence>
<evidence type="ECO:0000256" key="2">
    <source>
        <dbReference type="SAM" id="SignalP"/>
    </source>
</evidence>
<dbReference type="EMBL" id="JAHFXS010003231">
    <property type="protein sequence ID" value="KAG9969048.1"/>
    <property type="molecule type" value="Genomic_DNA"/>
</dbReference>
<dbReference type="GO" id="GO:0005737">
    <property type="term" value="C:cytoplasm"/>
    <property type="evidence" value="ECO:0007669"/>
    <property type="project" value="InterPro"/>
</dbReference>
<protein>
    <submittedName>
        <fullName evidence="3">Uncharacterized protein</fullName>
    </submittedName>
</protein>
<evidence type="ECO:0000313" key="3">
    <source>
        <dbReference type="EMBL" id="KAG9969048.1"/>
    </source>
</evidence>
<evidence type="ECO:0000313" key="4">
    <source>
        <dbReference type="Proteomes" id="UP000729357"/>
    </source>
</evidence>
<dbReference type="PANTHER" id="PTHR43382">
    <property type="entry name" value="PROLYL-TRNA SYNTHETASE"/>
    <property type="match status" value="1"/>
</dbReference>
<dbReference type="SUPFAM" id="SSF55681">
    <property type="entry name" value="Class II aaRS and biotin synthetases"/>
    <property type="match status" value="1"/>
</dbReference>